<accession>A0A3M2JBI2</accession>
<gene>
    <name evidence="1" type="ORF">EBM89_09660</name>
</gene>
<dbReference type="RefSeq" id="WP_122149225.1">
    <property type="nucleotide sequence ID" value="NZ_RFFI01000045.1"/>
</dbReference>
<dbReference type="PANTHER" id="PTHR18901">
    <property type="entry name" value="2-DEOXYGLUCOSE-6-PHOSPHATE PHOSPHATASE 2"/>
    <property type="match status" value="1"/>
</dbReference>
<dbReference type="InterPro" id="IPR023198">
    <property type="entry name" value="PGP-like_dom2"/>
</dbReference>
<dbReference type="PANTHER" id="PTHR18901:SF38">
    <property type="entry name" value="PSEUDOURIDINE-5'-PHOSPHATASE"/>
    <property type="match status" value="1"/>
</dbReference>
<dbReference type="NCBIfam" id="TIGR01509">
    <property type="entry name" value="HAD-SF-IA-v3"/>
    <property type="match status" value="1"/>
</dbReference>
<dbReference type="Proteomes" id="UP000269289">
    <property type="component" value="Unassembled WGS sequence"/>
</dbReference>
<evidence type="ECO:0000313" key="1">
    <source>
        <dbReference type="EMBL" id="RMI09586.1"/>
    </source>
</evidence>
<evidence type="ECO:0000313" key="2">
    <source>
        <dbReference type="Proteomes" id="UP000269289"/>
    </source>
</evidence>
<name>A0A3M2JBI2_9CELL</name>
<dbReference type="EMBL" id="RFFI01000045">
    <property type="protein sequence ID" value="RMI09586.1"/>
    <property type="molecule type" value="Genomic_DNA"/>
</dbReference>
<dbReference type="Gene3D" id="3.40.50.1000">
    <property type="entry name" value="HAD superfamily/HAD-like"/>
    <property type="match status" value="1"/>
</dbReference>
<dbReference type="SFLD" id="SFLDS00003">
    <property type="entry name" value="Haloacid_Dehalogenase"/>
    <property type="match status" value="1"/>
</dbReference>
<keyword evidence="2" id="KW-1185">Reference proteome</keyword>
<comment type="caution">
    <text evidence="1">The sequence shown here is derived from an EMBL/GenBank/DDBJ whole genome shotgun (WGS) entry which is preliminary data.</text>
</comment>
<dbReference type="Gene3D" id="1.10.150.240">
    <property type="entry name" value="Putative phosphatase, domain 2"/>
    <property type="match status" value="1"/>
</dbReference>
<dbReference type="OrthoDB" id="9793014at2"/>
<dbReference type="Pfam" id="PF00702">
    <property type="entry name" value="Hydrolase"/>
    <property type="match status" value="1"/>
</dbReference>
<reference evidence="1 2" key="1">
    <citation type="submission" date="2018-10" db="EMBL/GenBank/DDBJ databases">
        <title>Isolation, diversity and antifungal activity of actinobacteria from wheat.</title>
        <authorList>
            <person name="Han C."/>
        </authorList>
    </citation>
    <scope>NUCLEOTIDE SEQUENCE [LARGE SCALE GENOMIC DNA]</scope>
    <source>
        <strain evidence="1 2">NEAU-YY56</strain>
    </source>
</reference>
<dbReference type="AlphaFoldDB" id="A0A3M2JBI2"/>
<protein>
    <submittedName>
        <fullName evidence="1">HAD family phosphatase</fullName>
    </submittedName>
</protein>
<dbReference type="InterPro" id="IPR023214">
    <property type="entry name" value="HAD_sf"/>
</dbReference>
<dbReference type="InterPro" id="IPR036412">
    <property type="entry name" value="HAD-like_sf"/>
</dbReference>
<dbReference type="InterPro" id="IPR006439">
    <property type="entry name" value="HAD-SF_hydro_IA"/>
</dbReference>
<organism evidence="1 2">
    <name type="scientific">Cellulomonas triticagri</name>
    <dbReference type="NCBI Taxonomy" id="2483352"/>
    <lineage>
        <taxon>Bacteria</taxon>
        <taxon>Bacillati</taxon>
        <taxon>Actinomycetota</taxon>
        <taxon>Actinomycetes</taxon>
        <taxon>Micrococcales</taxon>
        <taxon>Cellulomonadaceae</taxon>
        <taxon>Cellulomonas</taxon>
    </lineage>
</organism>
<dbReference type="SFLD" id="SFLDG01129">
    <property type="entry name" value="C1.5:_HAD__Beta-PGM__Phosphata"/>
    <property type="match status" value="1"/>
</dbReference>
<proteinExistence type="predicted"/>
<sequence length="230" mass="23521">MTAGRPPGAVLWDLDGVLVDTETVLFEAEREAFASHGVTITPEFKRAFVGLGGDEVMAAMADALGVDVDLADLGRRKMAAYAAGLPFLRGFAPTAALVRAFAAAGVPQVVASGSPREAIAAGLHVVGLDDVLTAHVSAAEVAAGKPAPDVFLEAARRVGVEPVDCLVVEDAVPGVLAAKAAGMRCLAIPSVVDPLDERFERADLVVRGGMAAADPEVLLAWALGSATMRG</sequence>
<dbReference type="SUPFAM" id="SSF56784">
    <property type="entry name" value="HAD-like"/>
    <property type="match status" value="1"/>
</dbReference>